<accession>X1UXT1</accession>
<sequence>MTVSINGVYSPTFKNGVLIKETISPDSETVNRGYYAATTLSAVDAELATDNIKSGITIFGLGVYQRSWLKTSVGSSRINTLLEYRRGRAPAR</sequence>
<reference evidence="1" key="1">
    <citation type="journal article" date="2014" name="Front. Microbiol.">
        <title>High frequency of phylogenetically diverse reductive dehalogenase-homologous genes in deep subseafloor sedimentary metagenomes.</title>
        <authorList>
            <person name="Kawai M."/>
            <person name="Futagami T."/>
            <person name="Toyoda A."/>
            <person name="Takaki Y."/>
            <person name="Nishi S."/>
            <person name="Hori S."/>
            <person name="Arai W."/>
            <person name="Tsubouchi T."/>
            <person name="Morono Y."/>
            <person name="Uchiyama I."/>
            <person name="Ito T."/>
            <person name="Fujiyama A."/>
            <person name="Inagaki F."/>
            <person name="Takami H."/>
        </authorList>
    </citation>
    <scope>NUCLEOTIDE SEQUENCE</scope>
    <source>
        <strain evidence="1">Expedition CK06-06</strain>
    </source>
</reference>
<protein>
    <submittedName>
        <fullName evidence="1">Uncharacterized protein</fullName>
    </submittedName>
</protein>
<name>X1UXT1_9ZZZZ</name>
<comment type="caution">
    <text evidence="1">The sequence shown here is derived from an EMBL/GenBank/DDBJ whole genome shotgun (WGS) entry which is preliminary data.</text>
</comment>
<evidence type="ECO:0000313" key="1">
    <source>
        <dbReference type="EMBL" id="GAI97169.1"/>
    </source>
</evidence>
<gene>
    <name evidence="1" type="ORF">S12H4_27404</name>
</gene>
<organism evidence="1">
    <name type="scientific">marine sediment metagenome</name>
    <dbReference type="NCBI Taxonomy" id="412755"/>
    <lineage>
        <taxon>unclassified sequences</taxon>
        <taxon>metagenomes</taxon>
        <taxon>ecological metagenomes</taxon>
    </lineage>
</organism>
<dbReference type="AlphaFoldDB" id="X1UXT1"/>
<dbReference type="EMBL" id="BARW01015642">
    <property type="protein sequence ID" value="GAI97169.1"/>
    <property type="molecule type" value="Genomic_DNA"/>
</dbReference>
<proteinExistence type="predicted"/>